<name>Q7T054_PSEAM</name>
<evidence type="ECO:0000256" key="4">
    <source>
        <dbReference type="ARBA" id="ARBA00022529"/>
    </source>
</evidence>
<keyword evidence="6" id="KW-0732">Signal</keyword>
<evidence type="ECO:0000256" key="5">
    <source>
        <dbReference type="ARBA" id="ARBA00023022"/>
    </source>
</evidence>
<evidence type="ECO:0000256" key="1">
    <source>
        <dbReference type="ARBA" id="ARBA00004613"/>
    </source>
</evidence>
<reference evidence="7" key="1">
    <citation type="journal article" date="2003" name="Eur. J. Biochem.">
        <title>Identification, structure and differential expression of novel pleurocidins clustered on the genome of the winter flounder, Pseudopleuronectes americanus (Walbaum).</title>
        <authorList>
            <person name="Douglas S.E."/>
            <person name="Patrzykat A."/>
            <person name="Pytyck J."/>
            <person name="Gallant J.W."/>
        </authorList>
    </citation>
    <scope>NUCLEOTIDE SEQUENCE</scope>
</reference>
<gene>
    <name evidence="7" type="primary">ple5</name>
</gene>
<proteinExistence type="inferred from homology"/>
<feature type="chain" id="PRO_5042859496" evidence="6">
    <location>
        <begin position="23"/>
        <end position="68"/>
    </location>
</feature>
<dbReference type="InterPro" id="IPR012515">
    <property type="entry name" value="Antimicrobial12"/>
</dbReference>
<evidence type="ECO:0000256" key="2">
    <source>
        <dbReference type="ARBA" id="ARBA00007419"/>
    </source>
</evidence>
<evidence type="ECO:0000256" key="6">
    <source>
        <dbReference type="SAM" id="SignalP"/>
    </source>
</evidence>
<dbReference type="Pfam" id="PF08107">
    <property type="entry name" value="Antimicrobial12"/>
    <property type="match status" value="1"/>
</dbReference>
<comment type="similarity">
    <text evidence="2">Belongs to the pleurocidin family.</text>
</comment>
<organism evidence="7">
    <name type="scientific">Pseudopleuronectes americanus</name>
    <name type="common">Winter flounder</name>
    <name type="synonym">Pleuronectes americanus</name>
    <dbReference type="NCBI Taxonomy" id="8265"/>
    <lineage>
        <taxon>Eukaryota</taxon>
        <taxon>Metazoa</taxon>
        <taxon>Chordata</taxon>
        <taxon>Craniata</taxon>
        <taxon>Vertebrata</taxon>
        <taxon>Euteleostomi</taxon>
        <taxon>Actinopterygii</taxon>
        <taxon>Neopterygii</taxon>
        <taxon>Teleostei</taxon>
        <taxon>Neoteleostei</taxon>
        <taxon>Acanthomorphata</taxon>
        <taxon>Carangaria</taxon>
        <taxon>Pleuronectiformes</taxon>
        <taxon>Pleuronectoidei</taxon>
        <taxon>Pleuronectidae</taxon>
        <taxon>Pseudopleuronectes</taxon>
    </lineage>
</organism>
<feature type="signal peptide" evidence="6">
    <location>
        <begin position="1"/>
        <end position="22"/>
    </location>
</feature>
<dbReference type="GO" id="GO:0005576">
    <property type="term" value="C:extracellular region"/>
    <property type="evidence" value="ECO:0007669"/>
    <property type="project" value="UniProtKB-SubCell"/>
</dbReference>
<keyword evidence="3" id="KW-0964">Secreted</keyword>
<accession>Q7T054</accession>
<sequence>MKLAAAFLVLFLVVLMAEPGESFLGFLFHGIRHGIKAIHGMIHGNSLDEMQELDKRSFDDNPNAIVFD</sequence>
<comment type="subcellular location">
    <subcellularLocation>
        <location evidence="1">Secreted</location>
    </subcellularLocation>
</comment>
<evidence type="ECO:0000256" key="3">
    <source>
        <dbReference type="ARBA" id="ARBA00022525"/>
    </source>
</evidence>
<keyword evidence="5" id="KW-0044">Antibiotic</keyword>
<dbReference type="EMBL" id="AY282498">
    <property type="protein sequence ID" value="AAQ16622.1"/>
    <property type="molecule type" value="Genomic_DNA"/>
</dbReference>
<protein>
    <submittedName>
        <fullName evidence="7">Pleurocidin-like peptide WFYT</fullName>
    </submittedName>
</protein>
<keyword evidence="4" id="KW-0929">Antimicrobial</keyword>
<evidence type="ECO:0000313" key="7">
    <source>
        <dbReference type="EMBL" id="AAQ16622.1"/>
    </source>
</evidence>
<dbReference type="GO" id="GO:0042742">
    <property type="term" value="P:defense response to bacterium"/>
    <property type="evidence" value="ECO:0007669"/>
    <property type="project" value="UniProtKB-KW"/>
</dbReference>
<dbReference type="AlphaFoldDB" id="Q7T054"/>